<protein>
    <submittedName>
        <fullName evidence="2">Phosphoheptose isomerase</fullName>
        <ecNumber evidence="2">5.3.1.28</ecNumber>
    </submittedName>
</protein>
<dbReference type="PANTHER" id="PTHR30390:SF7">
    <property type="entry name" value="PHOSPHOHEPTOSE ISOMERASE"/>
    <property type="match status" value="1"/>
</dbReference>
<accession>A0ABX2D1E9</accession>
<dbReference type="CDD" id="cd05006">
    <property type="entry name" value="SIS_GmhA"/>
    <property type="match status" value="1"/>
</dbReference>
<evidence type="ECO:0000259" key="1">
    <source>
        <dbReference type="PROSITE" id="PS51464"/>
    </source>
</evidence>
<dbReference type="SUPFAM" id="SSF53697">
    <property type="entry name" value="SIS domain"/>
    <property type="match status" value="1"/>
</dbReference>
<dbReference type="InterPro" id="IPR035461">
    <property type="entry name" value="GmhA/DiaA"/>
</dbReference>
<dbReference type="EC" id="5.3.1.28" evidence="2"/>
<dbReference type="Gene3D" id="3.40.50.10490">
    <property type="entry name" value="Glucose-6-phosphate isomerase like protein, domain 1"/>
    <property type="match status" value="1"/>
</dbReference>
<organism evidence="2 3">
    <name type="scientific">Microcoleus asticus IPMA8</name>
    <dbReference type="NCBI Taxonomy" id="2563858"/>
    <lineage>
        <taxon>Bacteria</taxon>
        <taxon>Bacillati</taxon>
        <taxon>Cyanobacteriota</taxon>
        <taxon>Cyanophyceae</taxon>
        <taxon>Oscillatoriophycideae</taxon>
        <taxon>Oscillatoriales</taxon>
        <taxon>Microcoleaceae</taxon>
        <taxon>Microcoleus</taxon>
        <taxon>Microcoleus asticus</taxon>
    </lineage>
</organism>
<dbReference type="InterPro" id="IPR050099">
    <property type="entry name" value="SIS_GmhA/DiaA_subfam"/>
</dbReference>
<evidence type="ECO:0000313" key="3">
    <source>
        <dbReference type="Proteomes" id="UP000702425"/>
    </source>
</evidence>
<dbReference type="GO" id="GO:0016853">
    <property type="term" value="F:isomerase activity"/>
    <property type="evidence" value="ECO:0007669"/>
    <property type="project" value="UniProtKB-KW"/>
</dbReference>
<keyword evidence="3" id="KW-1185">Reference proteome</keyword>
<evidence type="ECO:0000313" key="2">
    <source>
        <dbReference type="EMBL" id="NQE35988.1"/>
    </source>
</evidence>
<dbReference type="Pfam" id="PF13580">
    <property type="entry name" value="SIS_2"/>
    <property type="match status" value="1"/>
</dbReference>
<name>A0ABX2D1E9_9CYAN</name>
<feature type="domain" description="SIS" evidence="1">
    <location>
        <begin position="98"/>
        <end position="252"/>
    </location>
</feature>
<dbReference type="Proteomes" id="UP000702425">
    <property type="component" value="Unassembled WGS sequence"/>
</dbReference>
<dbReference type="PANTHER" id="PTHR30390">
    <property type="entry name" value="SEDOHEPTULOSE 7-PHOSPHATE ISOMERASE / DNAA INITIATOR-ASSOCIATING FACTOR FOR REPLICATION INITIATION"/>
    <property type="match status" value="1"/>
</dbReference>
<proteinExistence type="predicted"/>
<dbReference type="InterPro" id="IPR046348">
    <property type="entry name" value="SIS_dom_sf"/>
</dbReference>
<gene>
    <name evidence="2" type="primary">gmhA</name>
    <name evidence="2" type="ORF">E5S67_03750</name>
</gene>
<sequence>MSTVKIGGERYPHNVTQPVIIVFVILSEVQEPKCLTHQGFRGVVTPSANNRIYMYSMLPQPLPFSIHYFRQLAALGEKFQITNRQGKSLSISEGINRAADLVHRQNQQQRKVMFIGNGGSASVASHQAVDYWRNGNIRAIAFNDSASLTAVSNDFGYEQVFSKPISLFAQSGDILFAISSSGESANILAGVRQAIEMDCQVITLSAFQANNPLRQLGDLNFYVPTMSYGFAEIMHLCICHCIIDGLVKGTLPSSDQDSSLSIAEDEAF</sequence>
<keyword evidence="2" id="KW-0413">Isomerase</keyword>
<dbReference type="PROSITE" id="PS51464">
    <property type="entry name" value="SIS"/>
    <property type="match status" value="1"/>
</dbReference>
<comment type="caution">
    <text evidence="2">The sequence shown here is derived from an EMBL/GenBank/DDBJ whole genome shotgun (WGS) entry which is preliminary data.</text>
</comment>
<dbReference type="EMBL" id="SRRZ01000070">
    <property type="protein sequence ID" value="NQE35988.1"/>
    <property type="molecule type" value="Genomic_DNA"/>
</dbReference>
<reference evidence="2 3" key="1">
    <citation type="journal article" date="2020" name="Sci. Rep.">
        <title>A novel cyanobacterial geosmin producer, revising GeoA distribution and dispersion patterns in Bacteria.</title>
        <authorList>
            <person name="Churro C."/>
            <person name="Semedo-Aguiar A.P."/>
            <person name="Silva A.D."/>
            <person name="Pereira-Leal J.B."/>
            <person name="Leite R.B."/>
        </authorList>
    </citation>
    <scope>NUCLEOTIDE SEQUENCE [LARGE SCALE GENOMIC DNA]</scope>
    <source>
        <strain evidence="2 3">IPMA8</strain>
    </source>
</reference>
<dbReference type="InterPro" id="IPR001347">
    <property type="entry name" value="SIS_dom"/>
</dbReference>